<protein>
    <submittedName>
        <fullName evidence="6">DNA-binding protein YbiB</fullName>
    </submittedName>
</protein>
<evidence type="ECO:0000256" key="2">
    <source>
        <dbReference type="ARBA" id="ARBA00022679"/>
    </source>
</evidence>
<dbReference type="InterPro" id="IPR036320">
    <property type="entry name" value="Glycosyl_Trfase_fam3_N_dom_sf"/>
</dbReference>
<dbReference type="PANTHER" id="PTHR43285">
    <property type="entry name" value="ANTHRANILATE PHOSPHORIBOSYLTRANSFERASE"/>
    <property type="match status" value="1"/>
</dbReference>
<keyword evidence="7" id="KW-1185">Reference proteome</keyword>
<dbReference type="Gene3D" id="1.20.970.10">
    <property type="entry name" value="Transferase, Pyrimidine Nucleoside Phosphorylase, Chain C"/>
    <property type="match status" value="1"/>
</dbReference>
<keyword evidence="3" id="KW-0822">Tryptophan biosynthesis</keyword>
<reference evidence="6" key="1">
    <citation type="submission" date="2022-05" db="EMBL/GenBank/DDBJ databases">
        <title>An RpoN-dependent PEP-CTERM gene is involved in floc formation of an Aquincola tertiaricarbonis strain.</title>
        <authorList>
            <person name="Qiu D."/>
            <person name="Xia M."/>
        </authorList>
    </citation>
    <scope>NUCLEOTIDE SEQUENCE</scope>
    <source>
        <strain evidence="6">RN12</strain>
    </source>
</reference>
<keyword evidence="3" id="KW-0028">Amino-acid biosynthesis</keyword>
<evidence type="ECO:0000256" key="1">
    <source>
        <dbReference type="ARBA" id="ARBA00022676"/>
    </source>
</evidence>
<dbReference type="InterPro" id="IPR000312">
    <property type="entry name" value="Glycosyl_Trfase_fam3"/>
</dbReference>
<dbReference type="Proteomes" id="UP001056201">
    <property type="component" value="Chromosome 2"/>
</dbReference>
<evidence type="ECO:0000259" key="4">
    <source>
        <dbReference type="Pfam" id="PF00591"/>
    </source>
</evidence>
<keyword evidence="1" id="KW-0328">Glycosyltransferase</keyword>
<organism evidence="6 7">
    <name type="scientific">Aquincola tertiaricarbonis</name>
    <dbReference type="NCBI Taxonomy" id="391953"/>
    <lineage>
        <taxon>Bacteria</taxon>
        <taxon>Pseudomonadati</taxon>
        <taxon>Pseudomonadota</taxon>
        <taxon>Betaproteobacteria</taxon>
        <taxon>Burkholderiales</taxon>
        <taxon>Sphaerotilaceae</taxon>
        <taxon>Aquincola</taxon>
    </lineage>
</organism>
<evidence type="ECO:0000313" key="6">
    <source>
        <dbReference type="EMBL" id="URI11721.1"/>
    </source>
</evidence>
<dbReference type="InterPro" id="IPR017459">
    <property type="entry name" value="Glycosyl_Trfase_fam3_N_dom"/>
</dbReference>
<dbReference type="PANTHER" id="PTHR43285:SF4">
    <property type="entry name" value="TRANSFERASE"/>
    <property type="match status" value="1"/>
</dbReference>
<dbReference type="Gene3D" id="3.40.1030.10">
    <property type="entry name" value="Nucleoside phosphorylase/phosphoribosyltransferase catalytic domain"/>
    <property type="match status" value="1"/>
</dbReference>
<evidence type="ECO:0000259" key="5">
    <source>
        <dbReference type="Pfam" id="PF02885"/>
    </source>
</evidence>
<feature type="domain" description="Glycosyl transferase family 3 N-terminal" evidence="5">
    <location>
        <begin position="6"/>
        <end position="70"/>
    </location>
</feature>
<keyword evidence="3" id="KW-0057">Aromatic amino acid biosynthesis</keyword>
<dbReference type="EMBL" id="CP097636">
    <property type="protein sequence ID" value="URI11721.1"/>
    <property type="molecule type" value="Genomic_DNA"/>
</dbReference>
<dbReference type="NCBIfam" id="NF006005">
    <property type="entry name" value="PRK08136.1"/>
    <property type="match status" value="1"/>
</dbReference>
<proteinExistence type="predicted"/>
<keyword evidence="2" id="KW-0808">Transferase</keyword>
<gene>
    <name evidence="6" type="primary">ybiB</name>
    <name evidence="6" type="ORF">MW290_22655</name>
</gene>
<sequence>MSSISHYIKEIGRGSAGARSLSIEQAQDLMGLVLDGQVSDLEVGAFAIAMRMKGETLDELCGFLAAVHARCAPVAADQPVVVLPTYNGARRLPNLTPLLAMRLAQEGVPVLMHGPRHDPKRVSTADVLHDLGLPIAHSVDEVEQAWARREPAFLCIDALCPPLARLLDVRWTIGLRNSGHTVAKLLDPVQGAPALRLASYTHPEFGELMGQFARQAGAHMMLLRGTEGEAVADPRRLPRIEGWIGGQPRPELGCPAQEGVLATLPLLPRTHDAATTALYIQAVMSGEKPAPDPLEAQVALVLKSLAALRSLQGNQQVGTAA</sequence>
<dbReference type="SUPFAM" id="SSF47648">
    <property type="entry name" value="Nucleoside phosphorylase/phosphoribosyltransferase N-terminal domain"/>
    <property type="match status" value="1"/>
</dbReference>
<dbReference type="GO" id="GO:0003677">
    <property type="term" value="F:DNA binding"/>
    <property type="evidence" value="ECO:0007669"/>
    <property type="project" value="UniProtKB-KW"/>
</dbReference>
<name>A0ABY4SL36_AQUTE</name>
<dbReference type="InterPro" id="IPR005940">
    <property type="entry name" value="Anthranilate_Pribosyl_Tfrase"/>
</dbReference>
<dbReference type="InterPro" id="IPR035902">
    <property type="entry name" value="Nuc_phospho_transferase"/>
</dbReference>
<dbReference type="Pfam" id="PF02885">
    <property type="entry name" value="Glycos_trans_3N"/>
    <property type="match status" value="1"/>
</dbReference>
<evidence type="ECO:0000256" key="3">
    <source>
        <dbReference type="ARBA" id="ARBA00022822"/>
    </source>
</evidence>
<dbReference type="RefSeq" id="WP_250199912.1">
    <property type="nucleotide sequence ID" value="NZ_CP097636.1"/>
</dbReference>
<dbReference type="Pfam" id="PF00591">
    <property type="entry name" value="Glycos_transf_3"/>
    <property type="match status" value="1"/>
</dbReference>
<feature type="domain" description="Glycosyl transferase family 3" evidence="4">
    <location>
        <begin position="94"/>
        <end position="219"/>
    </location>
</feature>
<evidence type="ECO:0000313" key="7">
    <source>
        <dbReference type="Proteomes" id="UP001056201"/>
    </source>
</evidence>
<keyword evidence="6" id="KW-0238">DNA-binding</keyword>
<dbReference type="SUPFAM" id="SSF52418">
    <property type="entry name" value="Nucleoside phosphorylase/phosphoribosyltransferase catalytic domain"/>
    <property type="match status" value="1"/>
</dbReference>
<accession>A0ABY4SL36</accession>